<keyword evidence="2" id="KW-1185">Reference proteome</keyword>
<name>A0AAW1S5G5_9CHLO</name>
<comment type="caution">
    <text evidence="1">The sequence shown here is derived from an EMBL/GenBank/DDBJ whole genome shotgun (WGS) entry which is preliminary data.</text>
</comment>
<reference evidence="1 2" key="1">
    <citation type="journal article" date="2024" name="Nat. Commun.">
        <title>Phylogenomics reveals the evolutionary origins of lichenization in chlorophyte algae.</title>
        <authorList>
            <person name="Puginier C."/>
            <person name="Libourel C."/>
            <person name="Otte J."/>
            <person name="Skaloud P."/>
            <person name="Haon M."/>
            <person name="Grisel S."/>
            <person name="Petersen M."/>
            <person name="Berrin J.G."/>
            <person name="Delaux P.M."/>
            <person name="Dal Grande F."/>
            <person name="Keller J."/>
        </authorList>
    </citation>
    <scope>NUCLEOTIDE SEQUENCE [LARGE SCALE GENOMIC DNA]</scope>
    <source>
        <strain evidence="1 2">SAG 245.80</strain>
    </source>
</reference>
<proteinExistence type="predicted"/>
<evidence type="ECO:0000313" key="2">
    <source>
        <dbReference type="Proteomes" id="UP001445335"/>
    </source>
</evidence>
<evidence type="ECO:0000313" key="1">
    <source>
        <dbReference type="EMBL" id="KAK9840913.1"/>
    </source>
</evidence>
<dbReference type="AlphaFoldDB" id="A0AAW1S5G5"/>
<protein>
    <submittedName>
        <fullName evidence="1">Uncharacterized protein</fullName>
    </submittedName>
</protein>
<gene>
    <name evidence="1" type="ORF">WJX81_000100</name>
</gene>
<dbReference type="Gene3D" id="3.40.50.1000">
    <property type="entry name" value="HAD superfamily/HAD-like"/>
    <property type="match status" value="1"/>
</dbReference>
<sequence>MGYIEPLKLRMRGTTVDCLKVLRQETGIAFTETLYFDADVASVRGAEALGATGVRLRSGLSCATLESGLKAFEQRGMDSRGY</sequence>
<accession>A0AAW1S5G5</accession>
<organism evidence="1 2">
    <name type="scientific">Elliptochloris bilobata</name>
    <dbReference type="NCBI Taxonomy" id="381761"/>
    <lineage>
        <taxon>Eukaryota</taxon>
        <taxon>Viridiplantae</taxon>
        <taxon>Chlorophyta</taxon>
        <taxon>core chlorophytes</taxon>
        <taxon>Trebouxiophyceae</taxon>
        <taxon>Trebouxiophyceae incertae sedis</taxon>
        <taxon>Elliptochloris clade</taxon>
        <taxon>Elliptochloris</taxon>
    </lineage>
</organism>
<dbReference type="Proteomes" id="UP001445335">
    <property type="component" value="Unassembled WGS sequence"/>
</dbReference>
<dbReference type="InterPro" id="IPR023214">
    <property type="entry name" value="HAD_sf"/>
</dbReference>
<dbReference type="EMBL" id="JALJOU010000011">
    <property type="protein sequence ID" value="KAK9840913.1"/>
    <property type="molecule type" value="Genomic_DNA"/>
</dbReference>